<dbReference type="PANTHER" id="PTHR43156:SF2">
    <property type="entry name" value="STAGE II SPORULATION PROTEIN E"/>
    <property type="match status" value="1"/>
</dbReference>
<comment type="caution">
    <text evidence="5">The sequence shown here is derived from an EMBL/GenBank/DDBJ whole genome shotgun (WGS) entry which is preliminary data.</text>
</comment>
<dbReference type="Gene3D" id="1.10.10.10">
    <property type="entry name" value="Winged helix-like DNA-binding domain superfamily/Winged helix DNA-binding domain"/>
    <property type="match status" value="1"/>
</dbReference>
<feature type="domain" description="ANTAR" evidence="4">
    <location>
        <begin position="13"/>
        <end position="74"/>
    </location>
</feature>
<dbReference type="SMART" id="SM00331">
    <property type="entry name" value="PP2C_SIG"/>
    <property type="match status" value="1"/>
</dbReference>
<gene>
    <name evidence="5" type="ORF">GCM10010468_20410</name>
</gene>
<dbReference type="SUPFAM" id="SSF81606">
    <property type="entry name" value="PP2C-like"/>
    <property type="match status" value="1"/>
</dbReference>
<dbReference type="InterPro" id="IPR005561">
    <property type="entry name" value="ANTAR"/>
</dbReference>
<proteinExistence type="predicted"/>
<feature type="coiled-coil region" evidence="2">
    <location>
        <begin position="355"/>
        <end position="389"/>
    </location>
</feature>
<reference evidence="6" key="1">
    <citation type="journal article" date="2019" name="Int. J. Syst. Evol. Microbiol.">
        <title>The Global Catalogue of Microorganisms (GCM) 10K type strain sequencing project: providing services to taxonomists for standard genome sequencing and annotation.</title>
        <authorList>
            <consortium name="The Broad Institute Genomics Platform"/>
            <consortium name="The Broad Institute Genome Sequencing Center for Infectious Disease"/>
            <person name="Wu L."/>
            <person name="Ma J."/>
        </authorList>
    </citation>
    <scope>NUCLEOTIDE SEQUENCE [LARGE SCALE GENOMIC DNA]</scope>
    <source>
        <strain evidence="6">JCM 9377</strain>
    </source>
</reference>
<dbReference type="InterPro" id="IPR052016">
    <property type="entry name" value="Bact_Sigma-Reg"/>
</dbReference>
<feature type="domain" description="PAC" evidence="3">
    <location>
        <begin position="313"/>
        <end position="364"/>
    </location>
</feature>
<dbReference type="Gene3D" id="3.60.40.10">
    <property type="entry name" value="PPM-type phosphatase domain"/>
    <property type="match status" value="1"/>
</dbReference>
<name>A0ABP6Q5E1_9ACTN</name>
<evidence type="ECO:0000256" key="2">
    <source>
        <dbReference type="SAM" id="Coils"/>
    </source>
</evidence>
<evidence type="ECO:0000259" key="3">
    <source>
        <dbReference type="PROSITE" id="PS50113"/>
    </source>
</evidence>
<dbReference type="EMBL" id="BAAAUV010000004">
    <property type="protein sequence ID" value="GAA3205422.1"/>
    <property type="molecule type" value="Genomic_DNA"/>
</dbReference>
<dbReference type="InterPro" id="IPR035965">
    <property type="entry name" value="PAS-like_dom_sf"/>
</dbReference>
<keyword evidence="6" id="KW-1185">Reference proteome</keyword>
<dbReference type="Pfam" id="PF07228">
    <property type="entry name" value="SpoIIE"/>
    <property type="match status" value="1"/>
</dbReference>
<dbReference type="SUPFAM" id="SSF55785">
    <property type="entry name" value="PYP-like sensor domain (PAS domain)"/>
    <property type="match status" value="1"/>
</dbReference>
<evidence type="ECO:0000313" key="6">
    <source>
        <dbReference type="Proteomes" id="UP001501237"/>
    </source>
</evidence>
<dbReference type="Gene3D" id="3.30.450.20">
    <property type="entry name" value="PAS domain"/>
    <property type="match status" value="1"/>
</dbReference>
<dbReference type="RefSeq" id="WP_344825275.1">
    <property type="nucleotide sequence ID" value="NZ_BAAAUV010000004.1"/>
</dbReference>
<dbReference type="Pfam" id="PF03861">
    <property type="entry name" value="ANTAR"/>
    <property type="match status" value="1"/>
</dbReference>
<dbReference type="InterPro" id="IPR001932">
    <property type="entry name" value="PPM-type_phosphatase-like_dom"/>
</dbReference>
<accession>A0ABP6Q5E1</accession>
<dbReference type="Proteomes" id="UP001501237">
    <property type="component" value="Unassembled WGS sequence"/>
</dbReference>
<evidence type="ECO:0000313" key="5">
    <source>
        <dbReference type="EMBL" id="GAA3205422.1"/>
    </source>
</evidence>
<evidence type="ECO:0008006" key="7">
    <source>
        <dbReference type="Google" id="ProtNLM"/>
    </source>
</evidence>
<keyword evidence="2" id="KW-0175">Coiled coil</keyword>
<dbReference type="PANTHER" id="PTHR43156">
    <property type="entry name" value="STAGE II SPORULATION PROTEIN E-RELATED"/>
    <property type="match status" value="1"/>
</dbReference>
<sequence length="613" mass="66373">MGDGQALALAATVERLRLELEAHRSAAGARAVVEQATGMLAERLGCGLPEARDHLFTVAAADGSRLEDAAALLLGVVPPRTSPAEPPPPENVFDPLRYLPDVPRPRADSDHRSLLLQAVLEAMQGPASLLSPIRDGVGRIVDFHVDAVNGDARDRPGTRPGELVGRRLLTSYPGLAMSDLFDCYVQAFETGVPLRRPPREYPSVQRGRVVPTLMSVRACRVGDGLLVSWQFHDDSRDLSAQLDQAQRIGNLGWAEWDLATGGAHWSDQLYVIFGRSSADGPLSLEEVGARIHSDDTALAGNLMRTLLGLREPADVQLRIRHGRGARYLRVMAEPVLDGSGEPSVLRCLFQDITKGRKAEQELLESRKKVEEQRRRLAEERELVVGLQRAVLPRRRPSPLPGIEAALRYLPAEIETKVGGDWYEATELPDGQVFLAIGDVSGHGLPAAEAMASLRNALLGLAFTGASPDVLLGWLNELMLHRQAALTATCIAGRFDPATRTLVWAQAGHPPPVLCSGGRAVMLEQPEGILLGASDEVTFATSVVHLRSDDRLLFYTDGLVERRGRDLFTGFELLTKAASACTGDTLDDWVGLLLDTVGGANPDDDTCLVAVKIR</sequence>
<dbReference type="InterPro" id="IPR036388">
    <property type="entry name" value="WH-like_DNA-bd_sf"/>
</dbReference>
<dbReference type="PROSITE" id="PS50921">
    <property type="entry name" value="ANTAR"/>
    <property type="match status" value="1"/>
</dbReference>
<evidence type="ECO:0000259" key="4">
    <source>
        <dbReference type="PROSITE" id="PS50921"/>
    </source>
</evidence>
<keyword evidence="1" id="KW-0378">Hydrolase</keyword>
<organism evidence="5 6">
    <name type="scientific">Actinocorallia longicatena</name>
    <dbReference type="NCBI Taxonomy" id="111803"/>
    <lineage>
        <taxon>Bacteria</taxon>
        <taxon>Bacillati</taxon>
        <taxon>Actinomycetota</taxon>
        <taxon>Actinomycetes</taxon>
        <taxon>Streptosporangiales</taxon>
        <taxon>Thermomonosporaceae</taxon>
        <taxon>Actinocorallia</taxon>
    </lineage>
</organism>
<protein>
    <recommendedName>
        <fullName evidence="7">Serine phosphatase RsbU (Regulator of sigma subunit)</fullName>
    </recommendedName>
</protein>
<dbReference type="InterPro" id="IPR036457">
    <property type="entry name" value="PPM-type-like_dom_sf"/>
</dbReference>
<dbReference type="InterPro" id="IPR000700">
    <property type="entry name" value="PAS-assoc_C"/>
</dbReference>
<dbReference type="PROSITE" id="PS50113">
    <property type="entry name" value="PAC"/>
    <property type="match status" value="1"/>
</dbReference>
<evidence type="ECO:0000256" key="1">
    <source>
        <dbReference type="ARBA" id="ARBA00022801"/>
    </source>
</evidence>
<dbReference type="SMART" id="SM01012">
    <property type="entry name" value="ANTAR"/>
    <property type="match status" value="1"/>
</dbReference>